<accession>A0A8J5SYN3</accession>
<evidence type="ECO:0000256" key="1">
    <source>
        <dbReference type="SAM" id="MobiDB-lite"/>
    </source>
</evidence>
<dbReference type="AlphaFoldDB" id="A0A8J5SYN3"/>
<dbReference type="PROSITE" id="PS51257">
    <property type="entry name" value="PROKAR_LIPOPROTEIN"/>
    <property type="match status" value="1"/>
</dbReference>
<sequence length="145" mass="15519">MWPTEVKFPRRAFFSQVAPYFSQSCLGLNPRFFPSPLLPRRRLRVTTPAASSTSARLHGLPLPPPAFPASPTSSRLCRLRPPPTASTRLPPPPPPPPSSRHLRRLHLPPRPPAASAASTRLPGLPDLPPPPPPPLAPPASTSAGA</sequence>
<reference evidence="2" key="2">
    <citation type="submission" date="2021-02" db="EMBL/GenBank/DDBJ databases">
        <authorList>
            <person name="Kimball J.A."/>
            <person name="Haas M.W."/>
            <person name="Macchietto M."/>
            <person name="Kono T."/>
            <person name="Duquette J."/>
            <person name="Shao M."/>
        </authorList>
    </citation>
    <scope>NUCLEOTIDE SEQUENCE</scope>
    <source>
        <tissue evidence="2">Fresh leaf tissue</tissue>
    </source>
</reference>
<feature type="compositionally biased region" description="Pro residues" evidence="1">
    <location>
        <begin position="125"/>
        <end position="137"/>
    </location>
</feature>
<comment type="caution">
    <text evidence="2">The sequence shown here is derived from an EMBL/GenBank/DDBJ whole genome shotgun (WGS) entry which is preliminary data.</text>
</comment>
<protein>
    <submittedName>
        <fullName evidence="2">Uncharacterized protein</fullName>
    </submittedName>
</protein>
<dbReference type="EMBL" id="JAAALK010000085">
    <property type="protein sequence ID" value="KAG8083366.1"/>
    <property type="molecule type" value="Genomic_DNA"/>
</dbReference>
<feature type="compositionally biased region" description="Pro residues" evidence="1">
    <location>
        <begin position="80"/>
        <end position="98"/>
    </location>
</feature>
<feature type="region of interest" description="Disordered" evidence="1">
    <location>
        <begin position="46"/>
        <end position="145"/>
    </location>
</feature>
<feature type="compositionally biased region" description="Low complexity" evidence="1">
    <location>
        <begin position="113"/>
        <end position="124"/>
    </location>
</feature>
<evidence type="ECO:0000313" key="3">
    <source>
        <dbReference type="Proteomes" id="UP000729402"/>
    </source>
</evidence>
<name>A0A8J5SYN3_ZIZPA</name>
<proteinExistence type="predicted"/>
<dbReference type="Proteomes" id="UP000729402">
    <property type="component" value="Unassembled WGS sequence"/>
</dbReference>
<reference evidence="2" key="1">
    <citation type="journal article" date="2021" name="bioRxiv">
        <title>Whole Genome Assembly and Annotation of Northern Wild Rice, Zizania palustris L., Supports a Whole Genome Duplication in the Zizania Genus.</title>
        <authorList>
            <person name="Haas M."/>
            <person name="Kono T."/>
            <person name="Macchietto M."/>
            <person name="Millas R."/>
            <person name="McGilp L."/>
            <person name="Shao M."/>
            <person name="Duquette J."/>
            <person name="Hirsch C.N."/>
            <person name="Kimball J."/>
        </authorList>
    </citation>
    <scope>NUCLEOTIDE SEQUENCE</scope>
    <source>
        <tissue evidence="2">Fresh leaf tissue</tissue>
    </source>
</reference>
<gene>
    <name evidence="2" type="ORF">GUJ93_ZPchr0015g6645</name>
</gene>
<organism evidence="2 3">
    <name type="scientific">Zizania palustris</name>
    <name type="common">Northern wild rice</name>
    <dbReference type="NCBI Taxonomy" id="103762"/>
    <lineage>
        <taxon>Eukaryota</taxon>
        <taxon>Viridiplantae</taxon>
        <taxon>Streptophyta</taxon>
        <taxon>Embryophyta</taxon>
        <taxon>Tracheophyta</taxon>
        <taxon>Spermatophyta</taxon>
        <taxon>Magnoliopsida</taxon>
        <taxon>Liliopsida</taxon>
        <taxon>Poales</taxon>
        <taxon>Poaceae</taxon>
        <taxon>BOP clade</taxon>
        <taxon>Oryzoideae</taxon>
        <taxon>Oryzeae</taxon>
        <taxon>Zizaniinae</taxon>
        <taxon>Zizania</taxon>
    </lineage>
</organism>
<evidence type="ECO:0000313" key="2">
    <source>
        <dbReference type="EMBL" id="KAG8083366.1"/>
    </source>
</evidence>
<keyword evidence="3" id="KW-1185">Reference proteome</keyword>